<dbReference type="GO" id="GO:0015421">
    <property type="term" value="F:ABC-type oligopeptide transporter activity"/>
    <property type="evidence" value="ECO:0007669"/>
    <property type="project" value="TreeGrafter"/>
</dbReference>
<sequence>MSALKIYFRVLGLLRPQARLAMILVGANLSLAIAQFAEPMLFGRIIDRMTQAQAPGATLTWTDLLPLLLAWGGFGLFSIGGAILVGLNADRLAHRRRLAVVSEYFEHVLNLPLTFHTNVHSGRLLKTMLDGSSAMFSLWLSFFRENCASFVALFVLLPMTMFINWRLGGLLMICVLLFYLTTSYVLRRTEALQGAVERHSSSLAEHASDALGNIPVVQSFTRVESETLALRRIVEDLLAAQMPVLSWWALVAVASRASATLTILSIFLLGTWLHLHGQASIGEIVTFTNFATMLIGRLEQVVGFVNILFQQAAKIGDFFQVLDTQPTVADRPGARDAGRLAGAVAFENVTYSYDGRRKAVKNVSFFAKPGQTIALVGSTGSGKSTTLGLLHRAFDPDAGAVTIDGVDIRDFTLVSLRHNIGVVFQEPMLFARTIEENLRIGNPDATDADIARALELAQASEFVSRQSDGRDTRVGERGRSLSGGERQRLSIARALLKDPPILVFDEATSALDATTERQIQKALEAATRGRTTFVIAHRLATVRNADLILVFDQGEIVESGSFESLVAKGGRFATLAAAQFMTEPSKSGAGALEGVHEPTAPQARAG</sequence>
<dbReference type="InterPro" id="IPR011527">
    <property type="entry name" value="ABC1_TM_dom"/>
</dbReference>
<evidence type="ECO:0000313" key="18">
    <source>
        <dbReference type="Proteomes" id="UP001144323"/>
    </source>
</evidence>
<evidence type="ECO:0000256" key="9">
    <source>
        <dbReference type="ARBA" id="ARBA00022840"/>
    </source>
</evidence>
<feature type="transmembrane region" description="Helical" evidence="14">
    <location>
        <begin position="68"/>
        <end position="87"/>
    </location>
</feature>
<dbReference type="PANTHER" id="PTHR43394:SF1">
    <property type="entry name" value="ATP-BINDING CASSETTE SUB-FAMILY B MEMBER 10, MITOCHONDRIAL"/>
    <property type="match status" value="1"/>
</dbReference>
<keyword evidence="3" id="KW-0813">Transport</keyword>
<comment type="similarity">
    <text evidence="2">Belongs to the ABC transporter superfamily.</text>
</comment>
<keyword evidence="5" id="KW-0997">Cell inner membrane</keyword>
<dbReference type="Pfam" id="PF00664">
    <property type="entry name" value="ABC_membrane"/>
    <property type="match status" value="1"/>
</dbReference>
<dbReference type="NCBIfam" id="TIGR01192">
    <property type="entry name" value="chvA"/>
    <property type="match status" value="1"/>
</dbReference>
<dbReference type="AlphaFoldDB" id="A0A9W6LR21"/>
<evidence type="ECO:0000256" key="12">
    <source>
        <dbReference type="ARBA" id="ARBA00023136"/>
    </source>
</evidence>
<dbReference type="RefSeq" id="WP_281800665.1">
    <property type="nucleotide sequence ID" value="NZ_BSEC01000001.1"/>
</dbReference>
<dbReference type="Proteomes" id="UP001144323">
    <property type="component" value="Unassembled WGS sequence"/>
</dbReference>
<dbReference type="InterPro" id="IPR039421">
    <property type="entry name" value="Type_1_exporter"/>
</dbReference>
<dbReference type="Gene3D" id="3.40.50.300">
    <property type="entry name" value="P-loop containing nucleotide triphosphate hydrolases"/>
    <property type="match status" value="1"/>
</dbReference>
<comment type="subcellular location">
    <subcellularLocation>
        <location evidence="1">Cell membrane</location>
        <topology evidence="1">Multi-pass membrane protein</topology>
    </subcellularLocation>
</comment>
<evidence type="ECO:0000256" key="7">
    <source>
        <dbReference type="ARBA" id="ARBA00022692"/>
    </source>
</evidence>
<keyword evidence="12 14" id="KW-0472">Membrane</keyword>
<evidence type="ECO:0000259" key="15">
    <source>
        <dbReference type="PROSITE" id="PS50893"/>
    </source>
</evidence>
<evidence type="ECO:0000256" key="1">
    <source>
        <dbReference type="ARBA" id="ARBA00004651"/>
    </source>
</evidence>
<evidence type="ECO:0000256" key="3">
    <source>
        <dbReference type="ARBA" id="ARBA00022448"/>
    </source>
</evidence>
<protein>
    <submittedName>
        <fullName evidence="17">Beta-(1--&gt;2)glucan export ATP-binding/permease protein NdvA</fullName>
    </submittedName>
</protein>
<dbReference type="PROSITE" id="PS00211">
    <property type="entry name" value="ABC_TRANSPORTER_1"/>
    <property type="match status" value="1"/>
</dbReference>
<keyword evidence="11 14" id="KW-1133">Transmembrane helix</keyword>
<dbReference type="PROSITE" id="PS50893">
    <property type="entry name" value="ABC_TRANSPORTER_2"/>
    <property type="match status" value="1"/>
</dbReference>
<dbReference type="SUPFAM" id="SSF52540">
    <property type="entry name" value="P-loop containing nucleoside triphosphate hydrolases"/>
    <property type="match status" value="1"/>
</dbReference>
<dbReference type="InterPro" id="IPR017871">
    <property type="entry name" value="ABC_transporter-like_CS"/>
</dbReference>
<dbReference type="InterPro" id="IPR003593">
    <property type="entry name" value="AAA+_ATPase"/>
</dbReference>
<keyword evidence="7 14" id="KW-0812">Transmembrane</keyword>
<keyword evidence="18" id="KW-1185">Reference proteome</keyword>
<evidence type="ECO:0000259" key="16">
    <source>
        <dbReference type="PROSITE" id="PS50929"/>
    </source>
</evidence>
<accession>A0A9W6LR21</accession>
<feature type="domain" description="ABC transporter" evidence="15">
    <location>
        <begin position="344"/>
        <end position="578"/>
    </location>
</feature>
<dbReference type="PANTHER" id="PTHR43394">
    <property type="entry name" value="ATP-DEPENDENT PERMEASE MDL1, MITOCHONDRIAL"/>
    <property type="match status" value="1"/>
</dbReference>
<evidence type="ECO:0000313" key="17">
    <source>
        <dbReference type="EMBL" id="GLI91824.1"/>
    </source>
</evidence>
<keyword evidence="8" id="KW-0547">Nucleotide-binding</keyword>
<evidence type="ECO:0000256" key="4">
    <source>
        <dbReference type="ARBA" id="ARBA00022475"/>
    </source>
</evidence>
<dbReference type="SUPFAM" id="SSF90123">
    <property type="entry name" value="ABC transporter transmembrane region"/>
    <property type="match status" value="1"/>
</dbReference>
<feature type="transmembrane region" description="Helical" evidence="14">
    <location>
        <begin position="163"/>
        <end position="186"/>
    </location>
</feature>
<dbReference type="GO" id="GO:0005886">
    <property type="term" value="C:plasma membrane"/>
    <property type="evidence" value="ECO:0007669"/>
    <property type="project" value="UniProtKB-SubCell"/>
</dbReference>
<dbReference type="EMBL" id="BSEC01000001">
    <property type="protein sequence ID" value="GLI91824.1"/>
    <property type="molecule type" value="Genomic_DNA"/>
</dbReference>
<keyword evidence="9 17" id="KW-0067">ATP-binding</keyword>
<feature type="transmembrane region" description="Helical" evidence="14">
    <location>
        <begin position="136"/>
        <end position="157"/>
    </location>
</feature>
<feature type="transmembrane region" description="Helical" evidence="14">
    <location>
        <begin position="247"/>
        <end position="273"/>
    </location>
</feature>
<evidence type="ECO:0000256" key="6">
    <source>
        <dbReference type="ARBA" id="ARBA00022597"/>
    </source>
</evidence>
<proteinExistence type="inferred from homology"/>
<dbReference type="FunFam" id="3.40.50.300:FF:000221">
    <property type="entry name" value="Multidrug ABC transporter ATP-binding protein"/>
    <property type="match status" value="1"/>
</dbReference>
<evidence type="ECO:0000256" key="8">
    <source>
        <dbReference type="ARBA" id="ARBA00022741"/>
    </source>
</evidence>
<dbReference type="GO" id="GO:0015441">
    <property type="term" value="F:ABC-type beta-glucan transporter activity"/>
    <property type="evidence" value="ECO:0007669"/>
    <property type="project" value="InterPro"/>
</dbReference>
<dbReference type="InterPro" id="IPR005896">
    <property type="entry name" value="NdvA"/>
</dbReference>
<feature type="domain" description="ABC transmembrane type-1" evidence="16">
    <location>
        <begin position="23"/>
        <end position="310"/>
    </location>
</feature>
<dbReference type="CDD" id="cd18562">
    <property type="entry name" value="ABC_6TM_NdvA_beta-glucan_exporter_like"/>
    <property type="match status" value="1"/>
</dbReference>
<feature type="transmembrane region" description="Helical" evidence="14">
    <location>
        <begin position="20"/>
        <end position="37"/>
    </location>
</feature>
<keyword evidence="10" id="KW-1278">Translocase</keyword>
<comment type="caution">
    <text evidence="17">The sequence shown here is derived from an EMBL/GenBank/DDBJ whole genome shotgun (WGS) entry which is preliminary data.</text>
</comment>
<organism evidence="17 18">
    <name type="scientific">Methylocystis echinoides</name>
    <dbReference type="NCBI Taxonomy" id="29468"/>
    <lineage>
        <taxon>Bacteria</taxon>
        <taxon>Pseudomonadati</taxon>
        <taxon>Pseudomonadota</taxon>
        <taxon>Alphaproteobacteria</taxon>
        <taxon>Hyphomicrobiales</taxon>
        <taxon>Methylocystaceae</taxon>
        <taxon>Methylocystis</taxon>
    </lineage>
</organism>
<evidence type="ECO:0000256" key="2">
    <source>
        <dbReference type="ARBA" id="ARBA00005417"/>
    </source>
</evidence>
<dbReference type="InterPro" id="IPR003439">
    <property type="entry name" value="ABC_transporter-like_ATP-bd"/>
</dbReference>
<dbReference type="PROSITE" id="PS50929">
    <property type="entry name" value="ABC_TM1F"/>
    <property type="match status" value="1"/>
</dbReference>
<evidence type="ECO:0000256" key="11">
    <source>
        <dbReference type="ARBA" id="ARBA00022989"/>
    </source>
</evidence>
<dbReference type="NCBIfam" id="NF010178">
    <property type="entry name" value="PRK13657.1"/>
    <property type="match status" value="1"/>
</dbReference>
<dbReference type="InterPro" id="IPR036640">
    <property type="entry name" value="ABC1_TM_sf"/>
</dbReference>
<dbReference type="SMART" id="SM00382">
    <property type="entry name" value="AAA"/>
    <property type="match status" value="1"/>
</dbReference>
<keyword evidence="6" id="KW-0762">Sugar transport</keyword>
<reference evidence="17" key="1">
    <citation type="journal article" date="2023" name="Int. J. Syst. Evol. Microbiol.">
        <title>Methylocystis iwaonis sp. nov., a type II methane-oxidizing bacterium from surface soil of a rice paddy field in Japan, and emended description of the genus Methylocystis (ex Whittenbury et al. 1970) Bowman et al. 1993.</title>
        <authorList>
            <person name="Kaise H."/>
            <person name="Sawadogo J.B."/>
            <person name="Alam M.S."/>
            <person name="Ueno C."/>
            <person name="Dianou D."/>
            <person name="Shinjo R."/>
            <person name="Asakawa S."/>
        </authorList>
    </citation>
    <scope>NUCLEOTIDE SEQUENCE</scope>
    <source>
        <strain evidence="17">LMG27198</strain>
    </source>
</reference>
<dbReference type="Gene3D" id="1.20.1560.10">
    <property type="entry name" value="ABC transporter type 1, transmembrane domain"/>
    <property type="match status" value="1"/>
</dbReference>
<dbReference type="Pfam" id="PF00005">
    <property type="entry name" value="ABC_tran"/>
    <property type="match status" value="1"/>
</dbReference>
<feature type="region of interest" description="Disordered" evidence="13">
    <location>
        <begin position="586"/>
        <end position="606"/>
    </location>
</feature>
<dbReference type="GO" id="GO:0016887">
    <property type="term" value="F:ATP hydrolysis activity"/>
    <property type="evidence" value="ECO:0007669"/>
    <property type="project" value="InterPro"/>
</dbReference>
<gene>
    <name evidence="17" type="primary">ndvA</name>
    <name evidence="17" type="ORF">LMG27198_08160</name>
</gene>
<dbReference type="GO" id="GO:0005524">
    <property type="term" value="F:ATP binding"/>
    <property type="evidence" value="ECO:0007669"/>
    <property type="project" value="UniProtKB-KW"/>
</dbReference>
<evidence type="ECO:0000256" key="5">
    <source>
        <dbReference type="ARBA" id="ARBA00022519"/>
    </source>
</evidence>
<evidence type="ECO:0000256" key="13">
    <source>
        <dbReference type="SAM" id="MobiDB-lite"/>
    </source>
</evidence>
<evidence type="ECO:0000256" key="10">
    <source>
        <dbReference type="ARBA" id="ARBA00022967"/>
    </source>
</evidence>
<keyword evidence="4" id="KW-1003">Cell membrane</keyword>
<name>A0A9W6LR21_9HYPH</name>
<evidence type="ECO:0000256" key="14">
    <source>
        <dbReference type="SAM" id="Phobius"/>
    </source>
</evidence>
<dbReference type="InterPro" id="IPR027417">
    <property type="entry name" value="P-loop_NTPase"/>
</dbReference>